<feature type="domain" description="Alpha-2-macroglobulin" evidence="3">
    <location>
        <begin position="473"/>
        <end position="560"/>
    </location>
</feature>
<evidence type="ECO:0000313" key="5">
    <source>
        <dbReference type="Proteomes" id="UP000267096"/>
    </source>
</evidence>
<dbReference type="GO" id="GO:0004866">
    <property type="term" value="F:endopeptidase inhibitor activity"/>
    <property type="evidence" value="ECO:0007669"/>
    <property type="project" value="InterPro"/>
</dbReference>
<reference evidence="4 5" key="2">
    <citation type="submission" date="2018-11" db="EMBL/GenBank/DDBJ databases">
        <authorList>
            <consortium name="Pathogen Informatics"/>
        </authorList>
    </citation>
    <scope>NUCLEOTIDE SEQUENCE [LARGE SCALE GENOMIC DNA]</scope>
</reference>
<name>A0A0M3JZT9_ANISI</name>
<gene>
    <name evidence="4" type="ORF">ASIM_LOCUS13474</name>
</gene>
<evidence type="ECO:0000256" key="1">
    <source>
        <dbReference type="ARBA" id="ARBA00022729"/>
    </source>
</evidence>
<evidence type="ECO:0000313" key="6">
    <source>
        <dbReference type="WBParaSite" id="ASIM_0001404601-mRNA-1"/>
    </source>
</evidence>
<dbReference type="Proteomes" id="UP000267096">
    <property type="component" value="Unassembled WGS sequence"/>
</dbReference>
<sequence>MLMLVRHRMRFDPNMHHVVDFIAICCYSNLRMYISPFERNDKHNNPHFSALQRLATTLLCDQIRSDLAKAIIEIRIAEFVNGFWSEEVNVSGCWMIDDKQAFTVIAEIREWGAGKRGEGRADADPQSANFELIPLRPGFKTKSAQPVLILVRAFSGDVSTRRGLVEIETTCICKDRRKTQTSIVSRVNIGDILSLSLDDDFVCRALRIQAFRKIGSRISRKVTLILPSFDNSPAINFDWISTSLPHSATFNVGDKFRAFVPIDSASKLNYLVVCNKASIATAGRARDDGLIIFEINSNMIEYCVLYVFNIDEDVRTDMILFFVRQQCPYSISVSTNKIVPSETINITLKGGSNGLATLSAIDARMLRLFETLSSTTVVHYWDLSFFNKPELKDDQIRLINFLDPKSLIDSFTSAACDRNVQSCELIKLAGMPYVARISTKPPLLQYGGVMNDAGIMRGLKKPSIRIRELFPEVWLFDDFILGRSGRKTVQLNSPDSVTQWAISSSFWSVGDMDTCSPVSPTVTSSKDTFIAVEVPNHVYVNETITARVTVVAENIDEHKL</sequence>
<dbReference type="Pfam" id="PF07703">
    <property type="entry name" value="A2M_BRD"/>
    <property type="match status" value="1"/>
</dbReference>
<dbReference type="InterPro" id="IPR001599">
    <property type="entry name" value="Macroglobln_a2"/>
</dbReference>
<dbReference type="OrthoDB" id="5829112at2759"/>
<evidence type="ECO:0000256" key="2">
    <source>
        <dbReference type="ARBA" id="ARBA00022966"/>
    </source>
</evidence>
<keyword evidence="5" id="KW-1185">Reference proteome</keyword>
<keyword evidence="1" id="KW-0732">Signal</keyword>
<dbReference type="SMART" id="SM01360">
    <property type="entry name" value="A2M"/>
    <property type="match status" value="1"/>
</dbReference>
<reference evidence="6" key="1">
    <citation type="submission" date="2017-02" db="UniProtKB">
        <authorList>
            <consortium name="WormBaseParasite"/>
        </authorList>
    </citation>
    <scope>IDENTIFICATION</scope>
</reference>
<organism evidence="6">
    <name type="scientific">Anisakis simplex</name>
    <name type="common">Herring worm</name>
    <dbReference type="NCBI Taxonomy" id="6269"/>
    <lineage>
        <taxon>Eukaryota</taxon>
        <taxon>Metazoa</taxon>
        <taxon>Ecdysozoa</taxon>
        <taxon>Nematoda</taxon>
        <taxon>Chromadorea</taxon>
        <taxon>Rhabditida</taxon>
        <taxon>Spirurina</taxon>
        <taxon>Ascaridomorpha</taxon>
        <taxon>Ascaridoidea</taxon>
        <taxon>Anisakidae</taxon>
        <taxon>Anisakis</taxon>
        <taxon>Anisakis simplex complex</taxon>
    </lineage>
</organism>
<dbReference type="InterPro" id="IPR011625">
    <property type="entry name" value="A2M_N_BRD"/>
</dbReference>
<dbReference type="InterPro" id="IPR050473">
    <property type="entry name" value="A2M/Complement_sys"/>
</dbReference>
<dbReference type="EMBL" id="UYRR01031402">
    <property type="protein sequence ID" value="VDK49797.1"/>
    <property type="molecule type" value="Genomic_DNA"/>
</dbReference>
<accession>A0A0M3JZT9</accession>
<dbReference type="AlphaFoldDB" id="A0A0M3JZT9"/>
<dbReference type="Gene3D" id="2.20.130.20">
    <property type="match status" value="1"/>
</dbReference>
<dbReference type="PANTHER" id="PTHR11412:SF136">
    <property type="entry name" value="CD109 ANTIGEN"/>
    <property type="match status" value="1"/>
</dbReference>
<proteinExistence type="predicted"/>
<dbReference type="WBParaSite" id="ASIM_0001404601-mRNA-1">
    <property type="protein sequence ID" value="ASIM_0001404601-mRNA-1"/>
    <property type="gene ID" value="ASIM_0001404601"/>
</dbReference>
<evidence type="ECO:0000313" key="4">
    <source>
        <dbReference type="EMBL" id="VDK49797.1"/>
    </source>
</evidence>
<protein>
    <submittedName>
        <fullName evidence="6">A2M domain-containing protein</fullName>
    </submittedName>
</protein>
<dbReference type="Pfam" id="PF00207">
    <property type="entry name" value="A2M"/>
    <property type="match status" value="1"/>
</dbReference>
<keyword evidence="2" id="KW-0882">Thioester bond</keyword>
<evidence type="ECO:0000259" key="3">
    <source>
        <dbReference type="SMART" id="SM01360"/>
    </source>
</evidence>
<dbReference type="PANTHER" id="PTHR11412">
    <property type="entry name" value="MACROGLOBULIN / COMPLEMENT"/>
    <property type="match status" value="1"/>
</dbReference>